<organism evidence="2 3">
    <name type="scientific">Noviherbaspirillum galbum</name>
    <dbReference type="NCBI Taxonomy" id="2709383"/>
    <lineage>
        <taxon>Bacteria</taxon>
        <taxon>Pseudomonadati</taxon>
        <taxon>Pseudomonadota</taxon>
        <taxon>Betaproteobacteria</taxon>
        <taxon>Burkholderiales</taxon>
        <taxon>Oxalobacteraceae</taxon>
        <taxon>Noviherbaspirillum</taxon>
    </lineage>
</organism>
<dbReference type="PANTHER" id="PTHR33164:SF57">
    <property type="entry name" value="MARR-FAMILY TRANSCRIPTIONAL REGULATOR"/>
    <property type="match status" value="1"/>
</dbReference>
<gene>
    <name evidence="2" type="ORF">G3574_15640</name>
</gene>
<dbReference type="SUPFAM" id="SSF46785">
    <property type="entry name" value="Winged helix' DNA-binding domain"/>
    <property type="match status" value="1"/>
</dbReference>
<dbReference type="InterPro" id="IPR000835">
    <property type="entry name" value="HTH_MarR-typ"/>
</dbReference>
<name>A0A6B3SNR8_9BURK</name>
<dbReference type="RefSeq" id="WP_163964922.1">
    <property type="nucleotide sequence ID" value="NZ_JAAIVB010000052.1"/>
</dbReference>
<dbReference type="InterPro" id="IPR036388">
    <property type="entry name" value="WH-like_DNA-bd_sf"/>
</dbReference>
<dbReference type="Proteomes" id="UP000482155">
    <property type="component" value="Unassembled WGS sequence"/>
</dbReference>
<evidence type="ECO:0000313" key="3">
    <source>
        <dbReference type="Proteomes" id="UP000482155"/>
    </source>
</evidence>
<dbReference type="GO" id="GO:0003700">
    <property type="term" value="F:DNA-binding transcription factor activity"/>
    <property type="evidence" value="ECO:0007669"/>
    <property type="project" value="InterPro"/>
</dbReference>
<dbReference type="PROSITE" id="PS50995">
    <property type="entry name" value="HTH_MARR_2"/>
    <property type="match status" value="1"/>
</dbReference>
<feature type="domain" description="HTH marR-type" evidence="1">
    <location>
        <begin position="18"/>
        <end position="151"/>
    </location>
</feature>
<accession>A0A6B3SNR8</accession>
<dbReference type="InterPro" id="IPR036390">
    <property type="entry name" value="WH_DNA-bd_sf"/>
</dbReference>
<sequence>MSVTPPLSPSPQKPADFTSYLTFKLDLLKTEMNRRANLIYRQEFGLDVRLLRVLRAICDLPGRTASEVRDLTLIEKTLLSKMMAELIEKKLVRRTIHPDDARHYQLWPTASGTRVRIASDKIGHAMEQEMLAVLSAPERNALELILGKLVDGLSSASSAQSQKKSGAMKK</sequence>
<comment type="caution">
    <text evidence="2">The sequence shown here is derived from an EMBL/GenBank/DDBJ whole genome shotgun (WGS) entry which is preliminary data.</text>
</comment>
<dbReference type="PANTHER" id="PTHR33164">
    <property type="entry name" value="TRANSCRIPTIONAL REGULATOR, MARR FAMILY"/>
    <property type="match status" value="1"/>
</dbReference>
<dbReference type="GO" id="GO:0006950">
    <property type="term" value="P:response to stress"/>
    <property type="evidence" value="ECO:0007669"/>
    <property type="project" value="TreeGrafter"/>
</dbReference>
<evidence type="ECO:0000259" key="1">
    <source>
        <dbReference type="PROSITE" id="PS50995"/>
    </source>
</evidence>
<dbReference type="SMART" id="SM00347">
    <property type="entry name" value="HTH_MARR"/>
    <property type="match status" value="1"/>
</dbReference>
<protein>
    <submittedName>
        <fullName evidence="2">Winged helix-turn-helix transcriptional regulator</fullName>
    </submittedName>
</protein>
<proteinExistence type="predicted"/>
<dbReference type="EMBL" id="JAAIVB010000052">
    <property type="protein sequence ID" value="NEX62520.1"/>
    <property type="molecule type" value="Genomic_DNA"/>
</dbReference>
<evidence type="ECO:0000313" key="2">
    <source>
        <dbReference type="EMBL" id="NEX62520.1"/>
    </source>
</evidence>
<dbReference type="Pfam" id="PF12802">
    <property type="entry name" value="MarR_2"/>
    <property type="match status" value="1"/>
</dbReference>
<dbReference type="Gene3D" id="1.10.10.10">
    <property type="entry name" value="Winged helix-like DNA-binding domain superfamily/Winged helix DNA-binding domain"/>
    <property type="match status" value="1"/>
</dbReference>
<dbReference type="AlphaFoldDB" id="A0A6B3SNR8"/>
<reference evidence="2 3" key="1">
    <citation type="submission" date="2020-02" db="EMBL/GenBank/DDBJ databases">
        <authorList>
            <person name="Kim M.K."/>
        </authorList>
    </citation>
    <scope>NUCLEOTIDE SEQUENCE [LARGE SCALE GENOMIC DNA]</scope>
    <source>
        <strain evidence="2 3">17J57-3</strain>
    </source>
</reference>
<keyword evidence="3" id="KW-1185">Reference proteome</keyword>
<dbReference type="InterPro" id="IPR039422">
    <property type="entry name" value="MarR/SlyA-like"/>
</dbReference>